<name>A0ACC0SD91_POPTR</name>
<organism evidence="1 2">
    <name type="scientific">Populus trichocarpa</name>
    <name type="common">Western balsam poplar</name>
    <name type="synonym">Populus balsamifera subsp. trichocarpa</name>
    <dbReference type="NCBI Taxonomy" id="3694"/>
    <lineage>
        <taxon>Eukaryota</taxon>
        <taxon>Viridiplantae</taxon>
        <taxon>Streptophyta</taxon>
        <taxon>Embryophyta</taxon>
        <taxon>Tracheophyta</taxon>
        <taxon>Spermatophyta</taxon>
        <taxon>Magnoliopsida</taxon>
        <taxon>eudicotyledons</taxon>
        <taxon>Gunneridae</taxon>
        <taxon>Pentapetalae</taxon>
        <taxon>rosids</taxon>
        <taxon>fabids</taxon>
        <taxon>Malpighiales</taxon>
        <taxon>Salicaceae</taxon>
        <taxon>Saliceae</taxon>
        <taxon>Populus</taxon>
    </lineage>
</organism>
<accession>A0ACC0SD91</accession>
<reference evidence="1 2" key="1">
    <citation type="journal article" date="2006" name="Science">
        <title>The genome of black cottonwood, Populus trichocarpa (Torr. &amp; Gray).</title>
        <authorList>
            <person name="Tuskan G.A."/>
            <person name="Difazio S."/>
            <person name="Jansson S."/>
            <person name="Bohlmann J."/>
            <person name="Grigoriev I."/>
            <person name="Hellsten U."/>
            <person name="Putnam N."/>
            <person name="Ralph S."/>
            <person name="Rombauts S."/>
            <person name="Salamov A."/>
            <person name="Schein J."/>
            <person name="Sterck L."/>
            <person name="Aerts A."/>
            <person name="Bhalerao R.R."/>
            <person name="Bhalerao R.P."/>
            <person name="Blaudez D."/>
            <person name="Boerjan W."/>
            <person name="Brun A."/>
            <person name="Brunner A."/>
            <person name="Busov V."/>
            <person name="Campbell M."/>
            <person name="Carlson J."/>
            <person name="Chalot M."/>
            <person name="Chapman J."/>
            <person name="Chen G.L."/>
            <person name="Cooper D."/>
            <person name="Coutinho P.M."/>
            <person name="Couturier J."/>
            <person name="Covert S."/>
            <person name="Cronk Q."/>
            <person name="Cunningham R."/>
            <person name="Davis J."/>
            <person name="Degroeve S."/>
            <person name="Dejardin A."/>
            <person name="Depamphilis C."/>
            <person name="Detter J."/>
            <person name="Dirks B."/>
            <person name="Dubchak I."/>
            <person name="Duplessis S."/>
            <person name="Ehlting J."/>
            <person name="Ellis B."/>
            <person name="Gendler K."/>
            <person name="Goodstein D."/>
            <person name="Gribskov M."/>
            <person name="Grimwood J."/>
            <person name="Groover A."/>
            <person name="Gunter L."/>
            <person name="Hamberger B."/>
            <person name="Heinze B."/>
            <person name="Helariutta Y."/>
            <person name="Henrissat B."/>
            <person name="Holligan D."/>
            <person name="Holt R."/>
            <person name="Huang W."/>
            <person name="Islam-Faridi N."/>
            <person name="Jones S."/>
            <person name="Jones-Rhoades M."/>
            <person name="Jorgensen R."/>
            <person name="Joshi C."/>
            <person name="Kangasjarvi J."/>
            <person name="Karlsson J."/>
            <person name="Kelleher C."/>
            <person name="Kirkpatrick R."/>
            <person name="Kirst M."/>
            <person name="Kohler A."/>
            <person name="Kalluri U."/>
            <person name="Larimer F."/>
            <person name="Leebens-Mack J."/>
            <person name="Leple J.C."/>
            <person name="Locascio P."/>
            <person name="Lou Y."/>
            <person name="Lucas S."/>
            <person name="Martin F."/>
            <person name="Montanini B."/>
            <person name="Napoli C."/>
            <person name="Nelson D.R."/>
            <person name="Nelson C."/>
            <person name="Nieminen K."/>
            <person name="Nilsson O."/>
            <person name="Pereda V."/>
            <person name="Peter G."/>
            <person name="Philippe R."/>
            <person name="Pilate G."/>
            <person name="Poliakov A."/>
            <person name="Razumovskaya J."/>
            <person name="Richardson P."/>
            <person name="Rinaldi C."/>
            <person name="Ritland K."/>
            <person name="Rouze P."/>
            <person name="Ryaboy D."/>
            <person name="Schmutz J."/>
            <person name="Schrader J."/>
            <person name="Segerman B."/>
            <person name="Shin H."/>
            <person name="Siddiqui A."/>
            <person name="Sterky F."/>
            <person name="Terry A."/>
            <person name="Tsai C.J."/>
            <person name="Uberbacher E."/>
            <person name="Unneberg P."/>
            <person name="Vahala J."/>
            <person name="Wall K."/>
            <person name="Wessler S."/>
            <person name="Yang G."/>
            <person name="Yin T."/>
            <person name="Douglas C."/>
            <person name="Marra M."/>
            <person name="Sandberg G."/>
            <person name="Van de Peer Y."/>
            <person name="Rokhsar D."/>
        </authorList>
    </citation>
    <scope>NUCLEOTIDE SEQUENCE [LARGE SCALE GENOMIC DNA]</scope>
    <source>
        <strain evidence="2">cv. Nisqually</strain>
    </source>
</reference>
<proteinExistence type="predicted"/>
<dbReference type="EMBL" id="CM009299">
    <property type="protein sequence ID" value="KAI9387182.1"/>
    <property type="molecule type" value="Genomic_DNA"/>
</dbReference>
<evidence type="ECO:0000313" key="1">
    <source>
        <dbReference type="EMBL" id="KAI9387182.1"/>
    </source>
</evidence>
<comment type="caution">
    <text evidence="1">The sequence shown here is derived from an EMBL/GenBank/DDBJ whole genome shotgun (WGS) entry which is preliminary data.</text>
</comment>
<dbReference type="Proteomes" id="UP000006729">
    <property type="component" value="Chromosome 10"/>
</dbReference>
<protein>
    <submittedName>
        <fullName evidence="1">Uncharacterized protein</fullName>
    </submittedName>
</protein>
<sequence length="348" mass="37200">MASFTEINAITTSLILILLFTLPTSTSARQQCDSASTGGCHDEAKSLQLKLIAIFSILIASMIGMCLPLFSRAIPALMPDRDLFVVIKAFASGVILSTGYMHVLPDSFNDLMSDCLPINPWKKFPFTTFVVMLSALLTLMIDSFAMSYYKKHDHRGSKPLGPKLLPLGLKKHGFDRKGGGVDGEKVNNGVRGLGNVENGGAHVGHCDGFNGGANDKDSMLLRNRVVAQVMPLIAALCFHQLFEGMGLGGCILQIKAILVFFFSTTTPFGIVLGIGLSNVYSESSPTALIVVGLLNASSAGLLNYMALVDLLAADFMGPKLQDSMRLQAWSFVAVLLGAGGMSLMAKWA</sequence>
<gene>
    <name evidence="1" type="ORF">POPTR_010G135400v4</name>
</gene>
<evidence type="ECO:0000313" key="2">
    <source>
        <dbReference type="Proteomes" id="UP000006729"/>
    </source>
</evidence>
<keyword evidence="2" id="KW-1185">Reference proteome</keyword>